<dbReference type="SUPFAM" id="SSF53335">
    <property type="entry name" value="S-adenosyl-L-methionine-dependent methyltransferases"/>
    <property type="match status" value="1"/>
</dbReference>
<dbReference type="GO" id="GO:0031515">
    <property type="term" value="C:tRNA (m1A) methyltransferase complex"/>
    <property type="evidence" value="ECO:0007669"/>
    <property type="project" value="UniProtKB-UniRule"/>
</dbReference>
<dbReference type="InterPro" id="IPR029063">
    <property type="entry name" value="SAM-dependent_MTases_sf"/>
</dbReference>
<evidence type="ECO:0000256" key="9">
    <source>
        <dbReference type="PIRSR" id="PIRSR017269-1"/>
    </source>
</evidence>
<keyword evidence="4 8" id="KW-0949">S-adenosyl-L-methionine</keyword>
<evidence type="ECO:0000256" key="5">
    <source>
        <dbReference type="ARBA" id="ARBA00022694"/>
    </source>
</evidence>
<dbReference type="Pfam" id="PF08704">
    <property type="entry name" value="GCD14"/>
    <property type="match status" value="1"/>
</dbReference>
<accession>A0AA88HTQ0</accession>
<evidence type="ECO:0000256" key="4">
    <source>
        <dbReference type="ARBA" id="ARBA00022691"/>
    </source>
</evidence>
<keyword evidence="12" id="KW-1185">Reference proteome</keyword>
<comment type="caution">
    <text evidence="11">The sequence shown here is derived from an EMBL/GenBank/DDBJ whole genome shotgun (WGS) entry which is preliminary data.</text>
</comment>
<sequence length="309" mass="34499">MSFKNFKDKIEENDTVMLYLSPQSIHVIKVMPKIVTRKGNEVENIFQTVYGALKVMDLVGMSYGAKVNLTKGYGYILQPTPELWTVTLPHRTQVLYTPDISMVLLQLDIRPGCIVVESGTGSGSLSHALIRAIAPDGKLHTYEFHEQRAKIASEEFKEHGFEDLVVVHNQNVCEAGFGLENVADSVFLDLPSPWLAINHALTSLKSNGRICSFSPCMEQVQKTCIELEKLRFLEITIIECLEREFQVKNISVADSELFSFDNDSVNNSLKSFRGFTTPLKMPGHTGYLTFATAPMKSSLSQEIEVVNGS</sequence>
<dbReference type="Proteomes" id="UP001187531">
    <property type="component" value="Unassembled WGS sequence"/>
</dbReference>
<dbReference type="FunFam" id="3.40.50.150:FF:000247">
    <property type="entry name" value="tRNA (adenine(58)-N(1))-methyltransferase catalytic subunit TRM61"/>
    <property type="match status" value="1"/>
</dbReference>
<dbReference type="EC" id="2.1.1.220" evidence="8"/>
<dbReference type="GO" id="GO:0030488">
    <property type="term" value="P:tRNA methylation"/>
    <property type="evidence" value="ECO:0007669"/>
    <property type="project" value="InterPro"/>
</dbReference>
<evidence type="ECO:0000313" key="12">
    <source>
        <dbReference type="Proteomes" id="UP001187531"/>
    </source>
</evidence>
<dbReference type="PANTHER" id="PTHR12133">
    <property type="entry name" value="TRNA (ADENINE(58)-N(1))-METHYLTRANSFERASE"/>
    <property type="match status" value="1"/>
</dbReference>
<dbReference type="FunFam" id="3.10.330.20:FF:000002">
    <property type="entry name" value="tRNA (adenine(58)-N(1))-methyltransferase catalytic subunit TRMT61A"/>
    <property type="match status" value="1"/>
</dbReference>
<dbReference type="EMBL" id="JAVRJZ010000014">
    <property type="protein sequence ID" value="KAK2713634.1"/>
    <property type="molecule type" value="Genomic_DNA"/>
</dbReference>
<evidence type="ECO:0000256" key="2">
    <source>
        <dbReference type="ARBA" id="ARBA00022603"/>
    </source>
</evidence>
<evidence type="ECO:0000256" key="6">
    <source>
        <dbReference type="ARBA" id="ARBA00023242"/>
    </source>
</evidence>
<dbReference type="InterPro" id="IPR014816">
    <property type="entry name" value="tRNA_MeTrfase_Gcd14"/>
</dbReference>
<evidence type="ECO:0000256" key="1">
    <source>
        <dbReference type="ARBA" id="ARBA00004123"/>
    </source>
</evidence>
<protein>
    <recommendedName>
        <fullName evidence="8">tRNA (adenine(58)-N(1))-methyltransferase catalytic subunit TRMT61A</fullName>
        <ecNumber evidence="8">2.1.1.220</ecNumber>
    </recommendedName>
</protein>
<organism evidence="11 12">
    <name type="scientific">Artemia franciscana</name>
    <name type="common">Brine shrimp</name>
    <name type="synonym">Artemia sanfranciscana</name>
    <dbReference type="NCBI Taxonomy" id="6661"/>
    <lineage>
        <taxon>Eukaryota</taxon>
        <taxon>Metazoa</taxon>
        <taxon>Ecdysozoa</taxon>
        <taxon>Arthropoda</taxon>
        <taxon>Crustacea</taxon>
        <taxon>Branchiopoda</taxon>
        <taxon>Anostraca</taxon>
        <taxon>Artemiidae</taxon>
        <taxon>Artemia</taxon>
    </lineage>
</organism>
<comment type="catalytic activity">
    <reaction evidence="7">
        <text>an adenosine in mRNA + S-adenosyl-L-methionine = an N(1)-methyladenosine in mRNA + S-adenosyl-L-homocysteine + H(+)</text>
        <dbReference type="Rhea" id="RHEA:55392"/>
        <dbReference type="Rhea" id="RHEA-COMP:12414"/>
        <dbReference type="Rhea" id="RHEA-COMP:12415"/>
        <dbReference type="ChEBI" id="CHEBI:15378"/>
        <dbReference type="ChEBI" id="CHEBI:57856"/>
        <dbReference type="ChEBI" id="CHEBI:59789"/>
        <dbReference type="ChEBI" id="CHEBI:74411"/>
        <dbReference type="ChEBI" id="CHEBI:74491"/>
    </reaction>
</comment>
<feature type="domain" description="tRNA (adenine(58)-N(1))-methyltransferase catalytic subunit TRM61 C-terminal" evidence="10">
    <location>
        <begin position="72"/>
        <end position="266"/>
    </location>
</feature>
<name>A0AA88HTQ0_ARTSF</name>
<dbReference type="GO" id="GO:0005634">
    <property type="term" value="C:nucleus"/>
    <property type="evidence" value="ECO:0007669"/>
    <property type="project" value="UniProtKB-SubCell"/>
</dbReference>
<comment type="similarity">
    <text evidence="8">Belongs to the class I-like SAM-binding methyltransferase superfamily. TRM61 family.</text>
</comment>
<reference evidence="11" key="1">
    <citation type="submission" date="2023-07" db="EMBL/GenBank/DDBJ databases">
        <title>Chromosome-level genome assembly of Artemia franciscana.</title>
        <authorList>
            <person name="Jo E."/>
        </authorList>
    </citation>
    <scope>NUCLEOTIDE SEQUENCE</scope>
    <source>
        <tissue evidence="11">Whole body</tissue>
    </source>
</reference>
<dbReference type="PANTHER" id="PTHR12133:SF2">
    <property type="entry name" value="TRNA (ADENINE(58)-N(1))-METHYLTRANSFERASE CATALYTIC SUBUNIT TRMT61A"/>
    <property type="match status" value="1"/>
</dbReference>
<dbReference type="InterPro" id="IPR049470">
    <property type="entry name" value="TRM61_C"/>
</dbReference>
<keyword evidence="5 8" id="KW-0819">tRNA processing</keyword>
<dbReference type="AlphaFoldDB" id="A0AA88HTQ0"/>
<keyword evidence="3 8" id="KW-0808">Transferase</keyword>
<evidence type="ECO:0000313" key="11">
    <source>
        <dbReference type="EMBL" id="KAK2713634.1"/>
    </source>
</evidence>
<evidence type="ECO:0000256" key="8">
    <source>
        <dbReference type="PIRNR" id="PIRNR017269"/>
    </source>
</evidence>
<feature type="binding site" evidence="9">
    <location>
        <position position="143"/>
    </location>
    <ligand>
        <name>S-adenosyl-L-methionine</name>
        <dbReference type="ChEBI" id="CHEBI:59789"/>
    </ligand>
</feature>
<comment type="catalytic activity">
    <reaction evidence="8">
        <text>adenosine(58) in tRNA + S-adenosyl-L-methionine = N(1)-methyladenosine(58) in tRNA + S-adenosyl-L-homocysteine + H(+)</text>
        <dbReference type="Rhea" id="RHEA:43152"/>
        <dbReference type="Rhea" id="RHEA-COMP:10365"/>
        <dbReference type="Rhea" id="RHEA-COMP:10366"/>
        <dbReference type="ChEBI" id="CHEBI:15378"/>
        <dbReference type="ChEBI" id="CHEBI:57856"/>
        <dbReference type="ChEBI" id="CHEBI:59789"/>
        <dbReference type="ChEBI" id="CHEBI:74411"/>
        <dbReference type="ChEBI" id="CHEBI:74491"/>
        <dbReference type="EC" id="2.1.1.220"/>
    </reaction>
</comment>
<dbReference type="GO" id="GO:0160107">
    <property type="term" value="F:tRNA (adenine(58)-N1)-methyltransferase activity"/>
    <property type="evidence" value="ECO:0007669"/>
    <property type="project" value="UniProtKB-EC"/>
</dbReference>
<feature type="binding site" evidence="9">
    <location>
        <position position="189"/>
    </location>
    <ligand>
        <name>S-adenosyl-L-methionine</name>
        <dbReference type="ChEBI" id="CHEBI:59789"/>
    </ligand>
</feature>
<comment type="subcellular location">
    <subcellularLocation>
        <location evidence="1 8">Nucleus</location>
    </subcellularLocation>
</comment>
<evidence type="ECO:0000256" key="7">
    <source>
        <dbReference type="ARBA" id="ARBA00048481"/>
    </source>
</evidence>
<dbReference type="PROSITE" id="PS51620">
    <property type="entry name" value="SAM_TRM61"/>
    <property type="match status" value="1"/>
</dbReference>
<comment type="function">
    <text evidence="8">Catalytic subunit of tRNA (adenine-N(1)-)-methyltransferase, which catalyzes the formation of N(1)-methyladenine at position 58 (m1A58) in initiator methionyl-tRNA.</text>
</comment>
<keyword evidence="6 8" id="KW-0539">Nucleus</keyword>
<evidence type="ECO:0000256" key="3">
    <source>
        <dbReference type="ARBA" id="ARBA00022679"/>
    </source>
</evidence>
<keyword evidence="2 8" id="KW-0489">Methyltransferase</keyword>
<gene>
    <name evidence="11" type="ORF">QYM36_009492</name>
</gene>
<dbReference type="PIRSF" id="PIRSF017269">
    <property type="entry name" value="GCD14"/>
    <property type="match status" value="1"/>
</dbReference>
<dbReference type="Gene3D" id="3.10.330.20">
    <property type="match status" value="1"/>
</dbReference>
<dbReference type="Gene3D" id="3.40.50.150">
    <property type="entry name" value="Vaccinia Virus protein VP39"/>
    <property type="match status" value="1"/>
</dbReference>
<dbReference type="EMBL" id="JAVRJZ010000014">
    <property type="protein sequence ID" value="KAK2713633.1"/>
    <property type="molecule type" value="Genomic_DNA"/>
</dbReference>
<proteinExistence type="inferred from homology"/>
<feature type="binding site" evidence="9">
    <location>
        <begin position="122"/>
        <end position="125"/>
    </location>
    <ligand>
        <name>S-adenosyl-L-methionine</name>
        <dbReference type="ChEBI" id="CHEBI:59789"/>
    </ligand>
</feature>
<evidence type="ECO:0000259" key="10">
    <source>
        <dbReference type="Pfam" id="PF08704"/>
    </source>
</evidence>